<gene>
    <name evidence="3" type="ORF">Fcan01_12389</name>
</gene>
<comment type="caution">
    <text evidence="3">The sequence shown here is derived from an EMBL/GenBank/DDBJ whole genome shotgun (WGS) entry which is preliminary data.</text>
</comment>
<evidence type="ECO:0000259" key="2">
    <source>
        <dbReference type="Pfam" id="PF16064"/>
    </source>
</evidence>
<feature type="compositionally biased region" description="Polar residues" evidence="1">
    <location>
        <begin position="400"/>
        <end position="413"/>
    </location>
</feature>
<dbReference type="OrthoDB" id="7554902at2759"/>
<reference evidence="3 4" key="1">
    <citation type="submission" date="2015-12" db="EMBL/GenBank/DDBJ databases">
        <title>The genome of Folsomia candida.</title>
        <authorList>
            <person name="Faddeeva A."/>
            <person name="Derks M.F."/>
            <person name="Anvar Y."/>
            <person name="Smit S."/>
            <person name="Van Straalen N."/>
            <person name="Roelofs D."/>
        </authorList>
    </citation>
    <scope>NUCLEOTIDE SEQUENCE [LARGE SCALE GENOMIC DNA]</scope>
    <source>
        <strain evidence="3 4">VU population</strain>
        <tissue evidence="3">Whole body</tissue>
    </source>
</reference>
<dbReference type="AlphaFoldDB" id="A0A226E7I4"/>
<evidence type="ECO:0000256" key="1">
    <source>
        <dbReference type="SAM" id="MobiDB-lite"/>
    </source>
</evidence>
<evidence type="ECO:0000313" key="3">
    <source>
        <dbReference type="EMBL" id="OXA52556.1"/>
    </source>
</evidence>
<dbReference type="InterPro" id="IPR032071">
    <property type="entry name" value="DUF4806"/>
</dbReference>
<feature type="region of interest" description="Disordered" evidence="1">
    <location>
        <begin position="378"/>
        <end position="413"/>
    </location>
</feature>
<dbReference type="PANTHER" id="PTHR34153:SF2">
    <property type="entry name" value="SI:CH211-262H13.3-RELATED"/>
    <property type="match status" value="1"/>
</dbReference>
<name>A0A226E7I4_FOLCA</name>
<dbReference type="EMBL" id="LNIX01000006">
    <property type="protein sequence ID" value="OXA52556.1"/>
    <property type="molecule type" value="Genomic_DNA"/>
</dbReference>
<dbReference type="Pfam" id="PF16064">
    <property type="entry name" value="DUF4806"/>
    <property type="match status" value="1"/>
</dbReference>
<feature type="compositionally biased region" description="Basic residues" evidence="1">
    <location>
        <begin position="386"/>
        <end position="396"/>
    </location>
</feature>
<evidence type="ECO:0000313" key="4">
    <source>
        <dbReference type="Proteomes" id="UP000198287"/>
    </source>
</evidence>
<organism evidence="3 4">
    <name type="scientific">Folsomia candida</name>
    <name type="common">Springtail</name>
    <dbReference type="NCBI Taxonomy" id="158441"/>
    <lineage>
        <taxon>Eukaryota</taxon>
        <taxon>Metazoa</taxon>
        <taxon>Ecdysozoa</taxon>
        <taxon>Arthropoda</taxon>
        <taxon>Hexapoda</taxon>
        <taxon>Collembola</taxon>
        <taxon>Entomobryomorpha</taxon>
        <taxon>Isotomoidea</taxon>
        <taxon>Isotomidae</taxon>
        <taxon>Proisotominae</taxon>
        <taxon>Folsomia</taxon>
    </lineage>
</organism>
<feature type="region of interest" description="Disordered" evidence="1">
    <location>
        <begin position="78"/>
        <end position="129"/>
    </location>
</feature>
<keyword evidence="4" id="KW-1185">Reference proteome</keyword>
<proteinExistence type="predicted"/>
<feature type="domain" description="DUF4806" evidence="2">
    <location>
        <begin position="265"/>
        <end position="342"/>
    </location>
</feature>
<sequence length="413" mass="46040">MFSVVKFLGENSVSTVPSSWLSRKGSKCFWPPGLPATVSRAISSKKSPESSWTAHPIKFYKTADSLLAAKSLEKEAEKAETLDTTDPEEFSNIKRAATKTLQPRSKKVKKSRPPPPESSDDDESVEDDDEELDLVGFNGHVFSQAEVHVAQTDENLGAATSLQDVSSAFVLSDAQEIATTTTSLPHHLENESLQNLIHPRPSLTPVSKFTSDKTRRVLFSDVRPRPKETFEELVLRLLTELKTDVAELLRRSKVVNPSKKVVEIPFSLPFREQREIDELELWILADEKNSLDLIEFLSQWGGETSAKVTRRILSELFDSTLGRQFNYTGGGTLNKRSFSALELHDKVVAATRQCEAAYNTEIVKIERVIQNYFRDTRDKKGPGARIRSRNVSKKKKSDTAGGSETSVADGNSK</sequence>
<accession>A0A226E7I4</accession>
<dbReference type="Proteomes" id="UP000198287">
    <property type="component" value="Unassembled WGS sequence"/>
</dbReference>
<protein>
    <recommendedName>
        <fullName evidence="2">DUF4806 domain-containing protein</fullName>
    </recommendedName>
</protein>
<dbReference type="PANTHER" id="PTHR34153">
    <property type="entry name" value="SI:CH211-262H13.3-RELATED-RELATED"/>
    <property type="match status" value="1"/>
</dbReference>
<feature type="compositionally biased region" description="Acidic residues" evidence="1">
    <location>
        <begin position="118"/>
        <end position="129"/>
    </location>
</feature>